<proteinExistence type="predicted"/>
<accession>A0A3P8VLW7</accession>
<dbReference type="Ensembl" id="ENSCSET00000016481.1">
    <property type="protein sequence ID" value="ENSCSEP00000016273.1"/>
    <property type="gene ID" value="ENSCSEG00000010471.1"/>
</dbReference>
<reference evidence="6" key="2">
    <citation type="submission" date="2025-08" db="UniProtKB">
        <authorList>
            <consortium name="Ensembl"/>
        </authorList>
    </citation>
    <scope>IDENTIFICATION</scope>
</reference>
<evidence type="ECO:0000313" key="6">
    <source>
        <dbReference type="Ensembl" id="ENSCSEP00000016273.1"/>
    </source>
</evidence>
<dbReference type="Pfam" id="PF07004">
    <property type="entry name" value="SHIPPO-rpt"/>
    <property type="match status" value="3"/>
</dbReference>
<reference evidence="6 7" key="1">
    <citation type="journal article" date="2014" name="Nat. Genet.">
        <title>Whole-genome sequence of a flatfish provides insights into ZW sex chromosome evolution and adaptation to a benthic lifestyle.</title>
        <authorList>
            <person name="Chen S."/>
            <person name="Zhang G."/>
            <person name="Shao C."/>
            <person name="Huang Q."/>
            <person name="Liu G."/>
            <person name="Zhang P."/>
            <person name="Song W."/>
            <person name="An N."/>
            <person name="Chalopin D."/>
            <person name="Volff J.N."/>
            <person name="Hong Y."/>
            <person name="Li Q."/>
            <person name="Sha Z."/>
            <person name="Zhou H."/>
            <person name="Xie M."/>
            <person name="Yu Q."/>
            <person name="Liu Y."/>
            <person name="Xiang H."/>
            <person name="Wang N."/>
            <person name="Wu K."/>
            <person name="Yang C."/>
            <person name="Zhou Q."/>
            <person name="Liao X."/>
            <person name="Yang L."/>
            <person name="Hu Q."/>
            <person name="Zhang J."/>
            <person name="Meng L."/>
            <person name="Jin L."/>
            <person name="Tian Y."/>
            <person name="Lian J."/>
            <person name="Yang J."/>
            <person name="Miao G."/>
            <person name="Liu S."/>
            <person name="Liang Z."/>
            <person name="Yan F."/>
            <person name="Li Y."/>
            <person name="Sun B."/>
            <person name="Zhang H."/>
            <person name="Zhang J."/>
            <person name="Zhu Y."/>
            <person name="Du M."/>
            <person name="Zhao Y."/>
            <person name="Schartl M."/>
            <person name="Tang Q."/>
            <person name="Wang J."/>
        </authorList>
    </citation>
    <scope>NUCLEOTIDE SEQUENCE</scope>
</reference>
<dbReference type="PANTHER" id="PTHR35678">
    <property type="entry name" value="PROTEIN STPG4"/>
    <property type="match status" value="1"/>
</dbReference>
<evidence type="ECO:0000256" key="4">
    <source>
        <dbReference type="ARBA" id="ARBA00023242"/>
    </source>
</evidence>
<evidence type="ECO:0000256" key="1">
    <source>
        <dbReference type="ARBA" id="ARBA00004123"/>
    </source>
</evidence>
<evidence type="ECO:0000256" key="5">
    <source>
        <dbReference type="SAM" id="MobiDB-lite"/>
    </source>
</evidence>
<feature type="region of interest" description="Disordered" evidence="5">
    <location>
        <begin position="27"/>
        <end position="46"/>
    </location>
</feature>
<name>A0A3P8VLW7_CYNSE</name>
<dbReference type="PANTHER" id="PTHR35678:SF1">
    <property type="entry name" value="PROTEIN STPG4"/>
    <property type="match status" value="1"/>
</dbReference>
<protein>
    <submittedName>
        <fullName evidence="6">Sperm-tail PG-rich repeat containing 1</fullName>
    </submittedName>
</protein>
<dbReference type="GO" id="GO:0001940">
    <property type="term" value="C:male pronucleus"/>
    <property type="evidence" value="ECO:0007669"/>
    <property type="project" value="TreeGrafter"/>
</dbReference>
<keyword evidence="7" id="KW-1185">Reference proteome</keyword>
<keyword evidence="3" id="KW-0963">Cytoplasm</keyword>
<dbReference type="GO" id="GO:0003682">
    <property type="term" value="F:chromatin binding"/>
    <property type="evidence" value="ECO:0007669"/>
    <property type="project" value="TreeGrafter"/>
</dbReference>
<dbReference type="InParanoid" id="A0A3P8VLW7"/>
<dbReference type="GO" id="GO:0042393">
    <property type="term" value="F:histone binding"/>
    <property type="evidence" value="ECO:0007669"/>
    <property type="project" value="TreeGrafter"/>
</dbReference>
<dbReference type="InterPro" id="IPR010736">
    <property type="entry name" value="SHIPPO-rpt"/>
</dbReference>
<dbReference type="Proteomes" id="UP000265120">
    <property type="component" value="Chromosome 18"/>
</dbReference>
<dbReference type="FunCoup" id="A0A3P8VLW7">
    <property type="interactions" value="24"/>
</dbReference>
<evidence type="ECO:0000256" key="3">
    <source>
        <dbReference type="ARBA" id="ARBA00022490"/>
    </source>
</evidence>
<dbReference type="AlphaFoldDB" id="A0A3P8VLW7"/>
<dbReference type="GeneTree" id="ENSGT00390000011598"/>
<comment type="subcellular location">
    <subcellularLocation>
        <location evidence="2">Cytoplasm</location>
    </subcellularLocation>
    <subcellularLocation>
        <location evidence="1">Nucleus</location>
    </subcellularLocation>
</comment>
<dbReference type="GO" id="GO:0001939">
    <property type="term" value="C:female pronucleus"/>
    <property type="evidence" value="ECO:0007669"/>
    <property type="project" value="TreeGrafter"/>
</dbReference>
<evidence type="ECO:0000313" key="7">
    <source>
        <dbReference type="Proteomes" id="UP000265120"/>
    </source>
</evidence>
<keyword evidence="4" id="KW-0539">Nucleus</keyword>
<dbReference type="GO" id="GO:0005737">
    <property type="term" value="C:cytoplasm"/>
    <property type="evidence" value="ECO:0007669"/>
    <property type="project" value="UniProtKB-SubCell"/>
</dbReference>
<evidence type="ECO:0000256" key="2">
    <source>
        <dbReference type="ARBA" id="ARBA00004496"/>
    </source>
</evidence>
<sequence length="308" mass="33699">MVHEKDTLQRMETTNQEKKWLTCQAKRFSSEDSPNGNPGPGSYNFTTSAEVMSPSFSKKGTTGFVASKAFKGYFNPQRSVPAPNLYNLQSSFINKYDFNIGTSRVFRMPVVWQRAGPKNEGPAPNQYDVSCGFTQMNSSLFGTSAFLSKPGWSSFCPNTDVPSPCHYHVRNHSIQTGSTAVLSPFKSTSRRIPALVDHHVPGPGAYSPHQAPTAVKKTTLPRTFGLTIAESAVVLPKGPPFPGPGHYNVGTCYSVSNCPIPTAAFASKTARSIKLSQEEVKPGPGFYNPRVLTKSSFIYNDSRFWVPV</sequence>
<dbReference type="GO" id="GO:0042585">
    <property type="term" value="C:germinal vesicle"/>
    <property type="evidence" value="ECO:0007669"/>
    <property type="project" value="TreeGrafter"/>
</dbReference>
<reference evidence="6" key="3">
    <citation type="submission" date="2025-09" db="UniProtKB">
        <authorList>
            <consortium name="Ensembl"/>
        </authorList>
    </citation>
    <scope>IDENTIFICATION</scope>
</reference>
<organism evidence="6 7">
    <name type="scientific">Cynoglossus semilaevis</name>
    <name type="common">Tongue sole</name>
    <dbReference type="NCBI Taxonomy" id="244447"/>
    <lineage>
        <taxon>Eukaryota</taxon>
        <taxon>Metazoa</taxon>
        <taxon>Chordata</taxon>
        <taxon>Craniata</taxon>
        <taxon>Vertebrata</taxon>
        <taxon>Euteleostomi</taxon>
        <taxon>Actinopterygii</taxon>
        <taxon>Neopterygii</taxon>
        <taxon>Teleostei</taxon>
        <taxon>Neoteleostei</taxon>
        <taxon>Acanthomorphata</taxon>
        <taxon>Carangaria</taxon>
        <taxon>Pleuronectiformes</taxon>
        <taxon>Pleuronectoidei</taxon>
        <taxon>Cynoglossidae</taxon>
        <taxon>Cynoglossinae</taxon>
        <taxon>Cynoglossus</taxon>
    </lineage>
</organism>
<dbReference type="GO" id="GO:0044727">
    <property type="term" value="P:epigenetic programing of male pronucleus"/>
    <property type="evidence" value="ECO:0007669"/>
    <property type="project" value="TreeGrafter"/>
</dbReference>